<dbReference type="PANTHER" id="PTHR33406">
    <property type="entry name" value="MEMBRANE PROTEIN MJ1562-RELATED"/>
    <property type="match status" value="1"/>
</dbReference>
<protein>
    <submittedName>
        <fullName evidence="8">MMPL family transporter</fullName>
    </submittedName>
</protein>
<keyword evidence="9" id="KW-1185">Reference proteome</keyword>
<sequence length="763" mass="84386">MNRKMEKYAKRIYQFRWGIISAWTIFVIISVFFAMQLGDLLTGGGWGDPEADSTKAYQLMIDQVDGREASSLTLVLTHDKHEAGSDEYTEMLESVTQLLEKEETIDQVDTWQDVSSSLQDQFLGEDLHTSIGFIGMNIDEGYAQKVLPAIQDRLTELVEPYGFEAFILGAPAFWGETTKLSQEGLEAAHLYAIPIILLVLLFVFRSIVSSLMPLVLAGYSIASSLGLLYFFAERTELSVFILDAALMLGIGVGIDFSLIFVKRFKEEIDKKKGAEGVIEALAITLQHAGHAILFSSITIVGSMSAILFTDIAAVRSIALGVITVVFFLMLATLSLLPALLSVVGYSINALKVPFLKKETNRGNKGVWYRLSHKVMRRPVIYLLGAGLFLAVIALPAAEIEVSTPDSRMLPGETPIRQGVEQLQESFGVGHASPIQIVLQSEEESLVSEEHLLYMEDIVEQLESMKDVVEVASILSYFPDMDHQTISQQLSYQRAEFPADFSRMTDRYLSDNLKVAVVDVITNDYSSSGTNREMVIKIREWINESDIPLQLYVGGETAEGMDTSSSLNSILMTVLIFTLLLIFIILMLTFKSILLPIKAILLNILSLGATYGVLVAVFQWGWGSDLLGFGDFGFLQSFIPILLLGLLFSLSTDYEVFLLTRIKEEYESGKSNEESVSFGLEHTAPLISGAALIMIVVFGSFAFAGVLPMQQLGFGMAVAIAIDATVVRLILVPATMKLLGDWNWWFPGKTSREDVNVRVKNEVS</sequence>
<dbReference type="Proteomes" id="UP001595882">
    <property type="component" value="Unassembled WGS sequence"/>
</dbReference>
<accession>A0ABV8WQN5</accession>
<evidence type="ECO:0000256" key="6">
    <source>
        <dbReference type="SAM" id="Phobius"/>
    </source>
</evidence>
<keyword evidence="2" id="KW-1003">Cell membrane</keyword>
<evidence type="ECO:0000313" key="8">
    <source>
        <dbReference type="EMBL" id="MFC4401764.1"/>
    </source>
</evidence>
<dbReference type="SUPFAM" id="SSF82866">
    <property type="entry name" value="Multidrug efflux transporter AcrB transmembrane domain"/>
    <property type="match status" value="2"/>
</dbReference>
<feature type="transmembrane region" description="Helical" evidence="6">
    <location>
        <begin position="211"/>
        <end position="231"/>
    </location>
</feature>
<dbReference type="InterPro" id="IPR004869">
    <property type="entry name" value="MMPL_dom"/>
</dbReference>
<evidence type="ECO:0000256" key="3">
    <source>
        <dbReference type="ARBA" id="ARBA00022692"/>
    </source>
</evidence>
<evidence type="ECO:0000256" key="2">
    <source>
        <dbReference type="ARBA" id="ARBA00022475"/>
    </source>
</evidence>
<keyword evidence="4 6" id="KW-1133">Transmembrane helix</keyword>
<reference evidence="9" key="1">
    <citation type="journal article" date="2019" name="Int. J. Syst. Evol. Microbiol.">
        <title>The Global Catalogue of Microorganisms (GCM) 10K type strain sequencing project: providing services to taxonomists for standard genome sequencing and annotation.</title>
        <authorList>
            <consortium name="The Broad Institute Genomics Platform"/>
            <consortium name="The Broad Institute Genome Sequencing Center for Infectious Disease"/>
            <person name="Wu L."/>
            <person name="Ma J."/>
        </authorList>
    </citation>
    <scope>NUCLEOTIDE SEQUENCE [LARGE SCALE GENOMIC DNA]</scope>
    <source>
        <strain evidence="9">CCUG 37865</strain>
    </source>
</reference>
<evidence type="ECO:0000256" key="4">
    <source>
        <dbReference type="ARBA" id="ARBA00022989"/>
    </source>
</evidence>
<proteinExistence type="predicted"/>
<comment type="caution">
    <text evidence="8">The sequence shown here is derived from an EMBL/GenBank/DDBJ whole genome shotgun (WGS) entry which is preliminary data.</text>
</comment>
<feature type="transmembrane region" description="Helical" evidence="6">
    <location>
        <begin position="633"/>
        <end position="653"/>
    </location>
</feature>
<dbReference type="RefSeq" id="WP_390248646.1">
    <property type="nucleotide sequence ID" value="NZ_JBHSDT010000001.1"/>
</dbReference>
<feature type="transmembrane region" description="Helical" evidence="6">
    <location>
        <begin position="12"/>
        <end position="35"/>
    </location>
</feature>
<keyword evidence="5 6" id="KW-0472">Membrane</keyword>
<name>A0ABV8WQN5_9BACI</name>
<feature type="transmembrane region" description="Helical" evidence="6">
    <location>
        <begin position="685"/>
        <end position="705"/>
    </location>
</feature>
<feature type="transmembrane region" description="Helical" evidence="6">
    <location>
        <begin position="317"/>
        <end position="347"/>
    </location>
</feature>
<organism evidence="8 9">
    <name type="scientific">Gracilibacillus xinjiangensis</name>
    <dbReference type="NCBI Taxonomy" id="1193282"/>
    <lineage>
        <taxon>Bacteria</taxon>
        <taxon>Bacillati</taxon>
        <taxon>Bacillota</taxon>
        <taxon>Bacilli</taxon>
        <taxon>Bacillales</taxon>
        <taxon>Bacillaceae</taxon>
        <taxon>Gracilibacillus</taxon>
    </lineage>
</organism>
<dbReference type="Pfam" id="PF03176">
    <property type="entry name" value="MMPL"/>
    <property type="match status" value="2"/>
</dbReference>
<feature type="transmembrane region" description="Helical" evidence="6">
    <location>
        <begin position="599"/>
        <end position="621"/>
    </location>
</feature>
<dbReference type="EMBL" id="JBHSDT010000001">
    <property type="protein sequence ID" value="MFC4401764.1"/>
    <property type="molecule type" value="Genomic_DNA"/>
</dbReference>
<dbReference type="PANTHER" id="PTHR33406:SF13">
    <property type="entry name" value="MEMBRANE PROTEIN YDFJ"/>
    <property type="match status" value="1"/>
</dbReference>
<evidence type="ECO:0000256" key="1">
    <source>
        <dbReference type="ARBA" id="ARBA00004651"/>
    </source>
</evidence>
<keyword evidence="3 6" id="KW-0812">Transmembrane</keyword>
<feature type="transmembrane region" description="Helical" evidence="6">
    <location>
        <begin position="379"/>
        <end position="397"/>
    </location>
</feature>
<feature type="transmembrane region" description="Helical" evidence="6">
    <location>
        <begin position="237"/>
        <end position="261"/>
    </location>
</feature>
<comment type="subcellular location">
    <subcellularLocation>
        <location evidence="1">Cell membrane</location>
        <topology evidence="1">Multi-pass membrane protein</topology>
    </subcellularLocation>
</comment>
<feature type="transmembrane region" description="Helical" evidence="6">
    <location>
        <begin position="711"/>
        <end position="730"/>
    </location>
</feature>
<feature type="transmembrane region" description="Helical" evidence="6">
    <location>
        <begin position="291"/>
        <end position="311"/>
    </location>
</feature>
<dbReference type="PROSITE" id="PS50156">
    <property type="entry name" value="SSD"/>
    <property type="match status" value="1"/>
</dbReference>
<evidence type="ECO:0000259" key="7">
    <source>
        <dbReference type="PROSITE" id="PS50156"/>
    </source>
</evidence>
<gene>
    <name evidence="8" type="ORF">ACFOY7_01440</name>
</gene>
<dbReference type="Gene3D" id="1.20.1640.10">
    <property type="entry name" value="Multidrug efflux transporter AcrB transmembrane domain"/>
    <property type="match status" value="2"/>
</dbReference>
<feature type="transmembrane region" description="Helical" evidence="6">
    <location>
        <begin position="187"/>
        <end position="204"/>
    </location>
</feature>
<dbReference type="InterPro" id="IPR050545">
    <property type="entry name" value="Mycobact_MmpL"/>
</dbReference>
<dbReference type="InterPro" id="IPR000731">
    <property type="entry name" value="SSD"/>
</dbReference>
<feature type="domain" description="SSD" evidence="7">
    <location>
        <begin position="210"/>
        <end position="342"/>
    </location>
</feature>
<evidence type="ECO:0000313" key="9">
    <source>
        <dbReference type="Proteomes" id="UP001595882"/>
    </source>
</evidence>
<evidence type="ECO:0000256" key="5">
    <source>
        <dbReference type="ARBA" id="ARBA00023136"/>
    </source>
</evidence>
<feature type="transmembrane region" description="Helical" evidence="6">
    <location>
        <begin position="569"/>
        <end position="587"/>
    </location>
</feature>